<evidence type="ECO:0000313" key="4">
    <source>
        <dbReference type="EMBL" id="RVX20473.1"/>
    </source>
</evidence>
<dbReference type="PANTHER" id="PTHR45644:SF73">
    <property type="entry name" value="AAA-TYPE ATPASE FAMILY PROTEIN"/>
    <property type="match status" value="1"/>
</dbReference>
<name>A0A438KGZ4_VITVI</name>
<dbReference type="GO" id="GO:0005524">
    <property type="term" value="F:ATP binding"/>
    <property type="evidence" value="ECO:0007669"/>
    <property type="project" value="UniProtKB-KW"/>
</dbReference>
<dbReference type="AlphaFoldDB" id="A0A438KGZ4"/>
<sequence length="660" mass="70093">MVETRRSSSSSKRRHSPSGSSPLPSGKRSKSQETASSSSEVPGPLPEEALCQAKESGSEHIDQAPQPSDPPRTDTSKASDACDVIAKEKSTEAVAEGEALVAASPLPLVDSAVGGEKSKSVAVVSNRGGSDRKVILVPYLKSVRDCSIWTSYEMPNGSTLKKGPRAYMHPGGRPILESFLSINMLRACWAQAAAGGSGLVELCVGWSCWCVYPHQPLCGPLFTIGQSRASNLSLRDPSISNTLCRLRHIERGGASVVLLEITGGKGVVQVNGKIHQKSSTLIISGGDELVFSASGQPAYIFQQFTSDNLAAPVIPSSVSILEAQSAPVKGIHVEARSGDPSAVAGASILASLSNLRKDLSLLPPPKNGEDVQQGTEMTTPPCGASDSCIPDADMKDAENNDVAGSIGLDACTDTEIGKVPGATYELRPLLRMLAGSSSSDFDLSGSISKILEEQREIREILKDLEPPMALTSTRRQAFKDSLQEGILSSDDIEVSFESFPYYLSDTTKNVLITSTYIHLMRIKFAKYTMDLSSVCPRILLSGPAGSEIYQETLTKALAKHFTARLLIVDSLLLPGGSTPKDPDPVKENTRGERASIFAKRAAQAAVLQHKKPASSVEADITGASTVSSRALPKQETSTATSKNYIFKAGMLSLSQNKSIF</sequence>
<evidence type="ECO:0000256" key="1">
    <source>
        <dbReference type="ARBA" id="ARBA00022741"/>
    </source>
</evidence>
<feature type="compositionally biased region" description="Low complexity" evidence="3">
    <location>
        <begin position="17"/>
        <end position="39"/>
    </location>
</feature>
<dbReference type="SUPFAM" id="SSF49879">
    <property type="entry name" value="SMAD/FHA domain"/>
    <property type="match status" value="1"/>
</dbReference>
<proteinExistence type="predicted"/>
<gene>
    <name evidence="4" type="ORF">CK203_002891</name>
</gene>
<dbReference type="PANTHER" id="PTHR45644">
    <property type="entry name" value="AAA ATPASE, PUTATIVE (AFU_ORTHOLOGUE AFUA_2G12920)-RELATED-RELATED"/>
    <property type="match status" value="1"/>
</dbReference>
<reference evidence="4 5" key="1">
    <citation type="journal article" date="2018" name="PLoS Genet.">
        <title>Population sequencing reveals clonal diversity and ancestral inbreeding in the grapevine cultivar Chardonnay.</title>
        <authorList>
            <person name="Roach M.J."/>
            <person name="Johnson D.L."/>
            <person name="Bohlmann J."/>
            <person name="van Vuuren H.J."/>
            <person name="Jones S.J."/>
            <person name="Pretorius I.S."/>
            <person name="Schmidt S.A."/>
            <person name="Borneman A.R."/>
        </authorList>
    </citation>
    <scope>NUCLEOTIDE SEQUENCE [LARGE SCALE GENOMIC DNA]</scope>
    <source>
        <strain evidence="5">cv. Chardonnay</strain>
        <tissue evidence="4">Leaf</tissue>
    </source>
</reference>
<evidence type="ECO:0000313" key="5">
    <source>
        <dbReference type="Proteomes" id="UP000288805"/>
    </source>
</evidence>
<evidence type="ECO:0008006" key="6">
    <source>
        <dbReference type="Google" id="ProtNLM"/>
    </source>
</evidence>
<accession>A0A438KGZ4</accession>
<comment type="caution">
    <text evidence="4">The sequence shown here is derived from an EMBL/GenBank/DDBJ whole genome shotgun (WGS) entry which is preliminary data.</text>
</comment>
<dbReference type="InterPro" id="IPR051701">
    <property type="entry name" value="Mito_OM_Translocase_MSP1"/>
</dbReference>
<feature type="region of interest" description="Disordered" evidence="3">
    <location>
        <begin position="364"/>
        <end position="383"/>
    </location>
</feature>
<dbReference type="InterPro" id="IPR008984">
    <property type="entry name" value="SMAD_FHA_dom_sf"/>
</dbReference>
<organism evidence="4 5">
    <name type="scientific">Vitis vinifera</name>
    <name type="common">Grape</name>
    <dbReference type="NCBI Taxonomy" id="29760"/>
    <lineage>
        <taxon>Eukaryota</taxon>
        <taxon>Viridiplantae</taxon>
        <taxon>Streptophyta</taxon>
        <taxon>Embryophyta</taxon>
        <taxon>Tracheophyta</taxon>
        <taxon>Spermatophyta</taxon>
        <taxon>Magnoliopsida</taxon>
        <taxon>eudicotyledons</taxon>
        <taxon>Gunneridae</taxon>
        <taxon>Pentapetalae</taxon>
        <taxon>rosids</taxon>
        <taxon>Vitales</taxon>
        <taxon>Vitaceae</taxon>
        <taxon>Viteae</taxon>
        <taxon>Vitis</taxon>
    </lineage>
</organism>
<protein>
    <recommendedName>
        <fullName evidence="6">FHA domain-containing protein</fullName>
    </recommendedName>
</protein>
<dbReference type="Gene3D" id="2.60.200.20">
    <property type="match status" value="1"/>
</dbReference>
<evidence type="ECO:0000256" key="2">
    <source>
        <dbReference type="ARBA" id="ARBA00022840"/>
    </source>
</evidence>
<evidence type="ECO:0000256" key="3">
    <source>
        <dbReference type="SAM" id="MobiDB-lite"/>
    </source>
</evidence>
<dbReference type="Proteomes" id="UP000288805">
    <property type="component" value="Unassembled WGS sequence"/>
</dbReference>
<keyword evidence="2" id="KW-0067">ATP-binding</keyword>
<dbReference type="EMBL" id="QGNW01000006">
    <property type="protein sequence ID" value="RVX20473.1"/>
    <property type="molecule type" value="Genomic_DNA"/>
</dbReference>
<feature type="region of interest" description="Disordered" evidence="3">
    <location>
        <begin position="1"/>
        <end position="78"/>
    </location>
</feature>
<keyword evidence="1" id="KW-0547">Nucleotide-binding</keyword>